<evidence type="ECO:0000256" key="3">
    <source>
        <dbReference type="ARBA" id="ARBA00022801"/>
    </source>
</evidence>
<gene>
    <name evidence="8" type="ORF">PSQ39_13140</name>
</gene>
<proteinExistence type="inferred from homology"/>
<name>A0ABT5MGT5_9BURK</name>
<dbReference type="Gene3D" id="3.90.226.10">
    <property type="entry name" value="2-enoyl-CoA Hydratase, Chain A, domain 1"/>
    <property type="match status" value="1"/>
</dbReference>
<feature type="region of interest" description="Disordered" evidence="5">
    <location>
        <begin position="1"/>
        <end position="38"/>
    </location>
</feature>
<dbReference type="Pfam" id="PF01343">
    <property type="entry name" value="Peptidase_S49"/>
    <property type="match status" value="1"/>
</dbReference>
<dbReference type="InterPro" id="IPR047272">
    <property type="entry name" value="S49_SppA_C"/>
</dbReference>
<evidence type="ECO:0000256" key="5">
    <source>
        <dbReference type="SAM" id="MobiDB-lite"/>
    </source>
</evidence>
<comment type="similarity">
    <text evidence="1">Belongs to the peptidase S49 family.</text>
</comment>
<dbReference type="RefSeq" id="WP_273927264.1">
    <property type="nucleotide sequence ID" value="NZ_JAQSIO010000004.1"/>
</dbReference>
<evidence type="ECO:0000313" key="9">
    <source>
        <dbReference type="Proteomes" id="UP001528672"/>
    </source>
</evidence>
<dbReference type="PANTHER" id="PTHR42987:SF8">
    <property type="entry name" value="PROTEINASE"/>
    <property type="match status" value="1"/>
</dbReference>
<protein>
    <submittedName>
        <fullName evidence="8">S49 family peptidase</fullName>
    </submittedName>
</protein>
<comment type="caution">
    <text evidence="8">The sequence shown here is derived from an EMBL/GenBank/DDBJ whole genome shotgun (WGS) entry which is preliminary data.</text>
</comment>
<organism evidence="8 9">
    <name type="scientific">Curvibacter microcysteis</name>
    <dbReference type="NCBI Taxonomy" id="3026419"/>
    <lineage>
        <taxon>Bacteria</taxon>
        <taxon>Pseudomonadati</taxon>
        <taxon>Pseudomonadota</taxon>
        <taxon>Betaproteobacteria</taxon>
        <taxon>Burkholderiales</taxon>
        <taxon>Comamonadaceae</taxon>
        <taxon>Curvibacter</taxon>
    </lineage>
</organism>
<sequence length="362" mass="38424">MTDSFKPDPSDAPDQSAAPAQAPLAGPEPSVPPVRPAAPIPAATAAATAAAAGLTPGWERATLEKLAFAALREQQAARRWRNFIRLAWLLALVVGGWLAFSRTAPVTDKSSPHTAVVEIKGEIAAGADASAEFVVAAMRSAFEDEGAQAVVLLINSPGGSPVQAGIINDEIRRLKDKHKKPVYAVVEESCASAAYYIAAAADQIFVDKASIVGSIGVLMDGFGFTGLMDKVGVERRLLTAGENKGFLDPFSPQTEKQRAFAQAMLDQIHKQFIAVVKAGRGERLKESPDTFSGLFWTGEQAVAMGLADQLGNLDFVAREVVKAEELVDYTRRDNVAERLAKRFGAAFGEGAVRALKSVPALR</sequence>
<evidence type="ECO:0000313" key="8">
    <source>
        <dbReference type="EMBL" id="MDD0815575.1"/>
    </source>
</evidence>
<keyword evidence="4" id="KW-0720">Serine protease</keyword>
<keyword evidence="6" id="KW-1133">Transmembrane helix</keyword>
<keyword evidence="9" id="KW-1185">Reference proteome</keyword>
<dbReference type="PANTHER" id="PTHR42987">
    <property type="entry name" value="PEPTIDASE S49"/>
    <property type="match status" value="1"/>
</dbReference>
<dbReference type="InterPro" id="IPR029045">
    <property type="entry name" value="ClpP/crotonase-like_dom_sf"/>
</dbReference>
<dbReference type="EMBL" id="JAQSIO010000004">
    <property type="protein sequence ID" value="MDD0815575.1"/>
    <property type="molecule type" value="Genomic_DNA"/>
</dbReference>
<dbReference type="SUPFAM" id="SSF52096">
    <property type="entry name" value="ClpP/crotonase"/>
    <property type="match status" value="1"/>
</dbReference>
<keyword evidence="6" id="KW-0812">Transmembrane</keyword>
<evidence type="ECO:0000259" key="7">
    <source>
        <dbReference type="Pfam" id="PF01343"/>
    </source>
</evidence>
<dbReference type="InterPro" id="IPR002142">
    <property type="entry name" value="Peptidase_S49"/>
</dbReference>
<reference evidence="8 9" key="1">
    <citation type="submission" date="2023-02" db="EMBL/GenBank/DDBJ databases">
        <title>Bacterial whole genome sequence for Curvibacter sp. HBC28.</title>
        <authorList>
            <person name="Le V."/>
            <person name="Ko S.-R."/>
            <person name="Ahn C.-Y."/>
            <person name="Oh H.-M."/>
        </authorList>
    </citation>
    <scope>NUCLEOTIDE SEQUENCE [LARGE SCALE GENOMIC DNA]</scope>
    <source>
        <strain evidence="8 9">HBC28</strain>
    </source>
</reference>
<dbReference type="Proteomes" id="UP001528672">
    <property type="component" value="Unassembled WGS sequence"/>
</dbReference>
<feature type="domain" description="Peptidase S49" evidence="7">
    <location>
        <begin position="177"/>
        <end position="323"/>
    </location>
</feature>
<accession>A0ABT5MGT5</accession>
<dbReference type="CDD" id="cd07023">
    <property type="entry name" value="S49_Sppa_N_C"/>
    <property type="match status" value="1"/>
</dbReference>
<evidence type="ECO:0000256" key="2">
    <source>
        <dbReference type="ARBA" id="ARBA00022670"/>
    </source>
</evidence>
<evidence type="ECO:0000256" key="6">
    <source>
        <dbReference type="SAM" id="Phobius"/>
    </source>
</evidence>
<evidence type="ECO:0000256" key="4">
    <source>
        <dbReference type="ARBA" id="ARBA00022825"/>
    </source>
</evidence>
<keyword evidence="6" id="KW-0472">Membrane</keyword>
<feature type="compositionally biased region" description="Pro residues" evidence="5">
    <location>
        <begin position="29"/>
        <end position="38"/>
    </location>
</feature>
<keyword evidence="2" id="KW-0645">Protease</keyword>
<feature type="compositionally biased region" description="Low complexity" evidence="5">
    <location>
        <begin position="12"/>
        <end position="28"/>
    </location>
</feature>
<keyword evidence="3" id="KW-0378">Hydrolase</keyword>
<feature type="transmembrane region" description="Helical" evidence="6">
    <location>
        <begin position="82"/>
        <end position="100"/>
    </location>
</feature>
<evidence type="ECO:0000256" key="1">
    <source>
        <dbReference type="ARBA" id="ARBA00008683"/>
    </source>
</evidence>